<dbReference type="FunFam" id="2.130.10.10:FF:000549">
    <property type="entry name" value="Small nucleolar ribonucleoprotein complex subunit"/>
    <property type="match status" value="1"/>
</dbReference>
<evidence type="ECO:0000256" key="4">
    <source>
        <dbReference type="ARBA" id="ARBA00023239"/>
    </source>
</evidence>
<keyword evidence="6" id="KW-0853">WD repeat</keyword>
<evidence type="ECO:0000256" key="6">
    <source>
        <dbReference type="PROSITE-ProRule" id="PRU00221"/>
    </source>
</evidence>
<name>A0A8H4CGH3_COLGL</name>
<feature type="region of interest" description="Disordered" evidence="7">
    <location>
        <begin position="1005"/>
        <end position="1042"/>
    </location>
</feature>
<evidence type="ECO:0000256" key="1">
    <source>
        <dbReference type="ARBA" id="ARBA00022723"/>
    </source>
</evidence>
<dbReference type="SMART" id="SM00320">
    <property type="entry name" value="WD40"/>
    <property type="match status" value="4"/>
</dbReference>
<feature type="region of interest" description="Disordered" evidence="7">
    <location>
        <begin position="932"/>
        <end position="961"/>
    </location>
</feature>
<keyword evidence="2" id="KW-0378">Hydrolase</keyword>
<evidence type="ECO:0000256" key="2">
    <source>
        <dbReference type="ARBA" id="ARBA00022801"/>
    </source>
</evidence>
<feature type="compositionally biased region" description="Acidic residues" evidence="7">
    <location>
        <begin position="1032"/>
        <end position="1041"/>
    </location>
</feature>
<evidence type="ECO:0000313" key="10">
    <source>
        <dbReference type="Proteomes" id="UP000613401"/>
    </source>
</evidence>
<dbReference type="InterPro" id="IPR007342">
    <property type="entry name" value="PsuG"/>
</dbReference>
<keyword evidence="4" id="KW-0456">Lyase</keyword>
<dbReference type="InterPro" id="IPR022830">
    <property type="entry name" value="Indigdn_synthA-like"/>
</dbReference>
<evidence type="ECO:0000256" key="7">
    <source>
        <dbReference type="SAM" id="MobiDB-lite"/>
    </source>
</evidence>
<accession>A0A8H4CGH3</accession>
<organism evidence="9 10">
    <name type="scientific">Colletotrichum gloeosporioides</name>
    <name type="common">Anthracnose fungus</name>
    <name type="synonym">Glomerella cingulata</name>
    <dbReference type="NCBI Taxonomy" id="474922"/>
    <lineage>
        <taxon>Eukaryota</taxon>
        <taxon>Fungi</taxon>
        <taxon>Dikarya</taxon>
        <taxon>Ascomycota</taxon>
        <taxon>Pezizomycotina</taxon>
        <taxon>Sordariomycetes</taxon>
        <taxon>Hypocreomycetidae</taxon>
        <taxon>Glomerellales</taxon>
        <taxon>Glomerellaceae</taxon>
        <taxon>Colletotrichum</taxon>
        <taxon>Colletotrichum gloeosporioides species complex</taxon>
    </lineage>
</organism>
<dbReference type="Pfam" id="PF04227">
    <property type="entry name" value="Indigoidine_A"/>
    <property type="match status" value="1"/>
</dbReference>
<dbReference type="Gene3D" id="3.40.1190.20">
    <property type="match status" value="1"/>
</dbReference>
<keyword evidence="10" id="KW-1185">Reference proteome</keyword>
<evidence type="ECO:0000256" key="5">
    <source>
        <dbReference type="ARBA" id="ARBA00023295"/>
    </source>
</evidence>
<dbReference type="SUPFAM" id="SSF50978">
    <property type="entry name" value="WD40 repeat-like"/>
    <property type="match status" value="1"/>
</dbReference>
<keyword evidence="3" id="KW-0464">Manganese</keyword>
<reference evidence="9" key="2">
    <citation type="submission" date="2020-03" db="EMBL/GenBank/DDBJ databases">
        <authorList>
            <person name="Fu F.-F."/>
            <person name="Chen J."/>
        </authorList>
    </citation>
    <scope>NUCLEOTIDE SEQUENCE</scope>
    <source>
        <strain evidence="9">Lc1</strain>
    </source>
</reference>
<dbReference type="SUPFAM" id="SSF53613">
    <property type="entry name" value="Ribokinase-like"/>
    <property type="match status" value="1"/>
</dbReference>
<comment type="caution">
    <text evidence="9">The sequence shown here is derived from an EMBL/GenBank/DDBJ whole genome shotgun (WGS) entry which is preliminary data.</text>
</comment>
<feature type="region of interest" description="Disordered" evidence="7">
    <location>
        <begin position="807"/>
        <end position="873"/>
    </location>
</feature>
<evidence type="ECO:0000259" key="8">
    <source>
        <dbReference type="Pfam" id="PF00294"/>
    </source>
</evidence>
<dbReference type="RefSeq" id="XP_045262702.1">
    <property type="nucleotide sequence ID" value="XM_045404759.1"/>
</dbReference>
<dbReference type="CDD" id="cd01941">
    <property type="entry name" value="YeiC_kinase_like"/>
    <property type="match status" value="1"/>
</dbReference>
<evidence type="ECO:0000256" key="3">
    <source>
        <dbReference type="ARBA" id="ARBA00023211"/>
    </source>
</evidence>
<dbReference type="InterPro" id="IPR001680">
    <property type="entry name" value="WD40_rpt"/>
</dbReference>
<dbReference type="PROSITE" id="PS50082">
    <property type="entry name" value="WD_REPEATS_2"/>
    <property type="match status" value="1"/>
</dbReference>
<keyword evidence="1" id="KW-0479">Metal-binding</keyword>
<feature type="domain" description="Carbohydrate kinase PfkB" evidence="8">
    <location>
        <begin position="720"/>
        <end position="774"/>
    </location>
</feature>
<dbReference type="PANTHER" id="PTHR42909:SF1">
    <property type="entry name" value="CARBOHYDRATE KINASE PFKB DOMAIN-CONTAINING PROTEIN"/>
    <property type="match status" value="1"/>
</dbReference>
<dbReference type="InterPro" id="IPR029056">
    <property type="entry name" value="Ribokinase-like"/>
</dbReference>
<dbReference type="Gene3D" id="2.130.10.10">
    <property type="entry name" value="YVTN repeat-like/Quinoprotein amine dehydrogenase"/>
    <property type="match status" value="1"/>
</dbReference>
<dbReference type="GO" id="GO:0005737">
    <property type="term" value="C:cytoplasm"/>
    <property type="evidence" value="ECO:0007669"/>
    <property type="project" value="TreeGrafter"/>
</dbReference>
<reference evidence="9" key="1">
    <citation type="journal article" date="2020" name="Phytopathology">
        <title>Genome sequence and comparative analysis of Colletotrichum gloeosporioides isolated from Liriodendron leaves.</title>
        <authorList>
            <person name="Fu F.F."/>
            <person name="Hao Z."/>
            <person name="Wang P."/>
            <person name="Lu Y."/>
            <person name="Xue L.J."/>
            <person name="Wei G."/>
            <person name="Tian Y."/>
            <person name="Baishi H."/>
            <person name="Xu H."/>
            <person name="Shi J."/>
            <person name="Cheng T."/>
            <person name="Wang G."/>
            <person name="Yi Y."/>
            <person name="Chen J."/>
        </authorList>
    </citation>
    <scope>NUCLEOTIDE SEQUENCE</scope>
    <source>
        <strain evidence="9">Lc1</strain>
    </source>
</reference>
<dbReference type="GO" id="GO:0046872">
    <property type="term" value="F:metal ion binding"/>
    <property type="evidence" value="ECO:0007669"/>
    <property type="project" value="UniProtKB-KW"/>
</dbReference>
<feature type="compositionally biased region" description="Low complexity" evidence="7">
    <location>
        <begin position="1022"/>
        <end position="1031"/>
    </location>
</feature>
<evidence type="ECO:0000313" key="9">
    <source>
        <dbReference type="EMBL" id="KAF3803543.1"/>
    </source>
</evidence>
<dbReference type="Gene3D" id="3.40.1790.10">
    <property type="entry name" value="Indigoidine synthase domain"/>
    <property type="match status" value="1"/>
</dbReference>
<dbReference type="PANTHER" id="PTHR42909">
    <property type="entry name" value="ZGC:136858"/>
    <property type="match status" value="1"/>
</dbReference>
<dbReference type="GeneID" id="69011867"/>
<dbReference type="InterPro" id="IPR036322">
    <property type="entry name" value="WD40_repeat_dom_sf"/>
</dbReference>
<dbReference type="GO" id="GO:0016798">
    <property type="term" value="F:hydrolase activity, acting on glycosyl bonds"/>
    <property type="evidence" value="ECO:0007669"/>
    <property type="project" value="UniProtKB-KW"/>
</dbReference>
<dbReference type="InterPro" id="IPR011611">
    <property type="entry name" value="PfkB_dom"/>
</dbReference>
<dbReference type="PROSITE" id="PS50294">
    <property type="entry name" value="WD_REPEATS_REGION"/>
    <property type="match status" value="1"/>
</dbReference>
<feature type="repeat" description="WD" evidence="6">
    <location>
        <begin position="1386"/>
        <end position="1414"/>
    </location>
</feature>
<keyword evidence="5" id="KW-0326">Glycosidase</keyword>
<sequence>MIVPRSSCRLARQSLSQLQLCRRSNRIAPAGTILGRQTQRYMSAAAYQTPAGLKDLLRVSDEVADAVATNKPVVALESTIYTHGALGNDLGLEDVVRQGGGVPAVCGILNGQPVVGLNEEEVAFMVNSGTASKVSRRDVAHLVGLGMTGRKVHGGTTIAGTMLLARLAGIRIFGTGGLGGVHRGGENSMDVSADLTELGRTRVAVISAGCKGFLDIPRTLEFLETHGAFVATFADGRTGKVDFPAFWVRESGTKSPLVVETEREAAAMILAQERLNIESGMLFANPIPEEHAIPREEMDVVIETAVNEALEKGFTGARNTPYVLGRIRALTEERSTLANVALVRNNVARATKIAVELSKMLNEGTESVSPSKLFTGYDTAAKPATRVEAPKSSKADVLVAGSVAIDLSCDYHPLGGVKEVSPHMHTSNPACINQSIGGVGHNVALAAHRVSKDVSVRLCSMIGDDVAGKTVLSSLESSGLDTTYIRQLGSEYHHSNRTAQYVAVNDAEKNLVVAMADMGIFANHSFPEYWKSAVSGAKPGWLVVDGNWSPKDIRAWIQAGREQACGVAFEPVSTAKSIGLFPKEHPHLGVFPNPGIDIASPNNFELTAMYTAAKENGFFDTPEWFEVIDAFNMRGARDRFVQLTSAEMTDAGIPVQTIHLLPYIPTLVTKLGSKGVLLTTILGRDDPRLKDRNEERWLLTRAPVDHPTVGGVYMRLFPPAEKVPMEDIVSVNGVGDTFLGVMIAGLAKGGKVQNLIDVAQKAAVLTLKSHESVSPDLGRLDEALKAAASKKILDVFTVANLLPPRSLVRRRPQNPRRNPTIATMANEQPFEEFPDEEEVTSSSESEQSELEETTRQRNPQTVFDEKDSDEEELERLVLGGKADFREQLFRNDVLGDIERLERERNQQLVAQDKTTLEDAADHDFFMLDTGVPSAKGPQAGKQQPAAADPNAPAWEDSDDERLTVSLATATRLRKLRISEGEDVVSGAEYSRRLRQQFLRLNPLPKWAQESEERPSKRRRRSSGAASDSSISSDEEGGDDDLSAAPLEKFLRDVHRLAGKDSNGRTRLRPETIDIQRTREIPDAHKASVNNLSFHPKYPVLLSSSVSSVLYLHHINPTAHPTPNPMLTSVQAKGVDVRRAEFLYPSGNQIFFAGRRKFYHSWDLETGQVQKTARVQGHQHEHKTMERFKLSPCGRYMGLVASTKKGGGIVNIISTESRQWIASARLDSRHGIADFVWWSNGEGLSILGKDGSVGEYCVDDRKFRAVWHDEGCVGGIVIALGGHQGPEFLGEDRWVAIGSSSGITNIYDREALVTKSKAGEVKVVERPEPTRTFEQLVTPITTLTFSPDGQLMAFGSYEKKDALRLVHLPTCTVYRNWPTAQTPLGRVTAVAFGRQSDLLAVGNDTGKIRLWEIRS</sequence>
<feature type="compositionally biased region" description="Low complexity" evidence="7">
    <location>
        <begin position="934"/>
        <end position="953"/>
    </location>
</feature>
<dbReference type="EMBL" id="WVTB01000054">
    <property type="protein sequence ID" value="KAF3803543.1"/>
    <property type="molecule type" value="Genomic_DNA"/>
</dbReference>
<dbReference type="Pfam" id="PF00294">
    <property type="entry name" value="PfkB"/>
    <property type="match status" value="2"/>
</dbReference>
<dbReference type="SUPFAM" id="SSF110581">
    <property type="entry name" value="Indigoidine synthase A-like"/>
    <property type="match status" value="1"/>
</dbReference>
<dbReference type="InterPro" id="IPR015943">
    <property type="entry name" value="WD40/YVTN_repeat-like_dom_sf"/>
</dbReference>
<gene>
    <name evidence="9" type="ORF">GCG54_00004714</name>
</gene>
<dbReference type="Proteomes" id="UP000613401">
    <property type="component" value="Unassembled WGS sequence"/>
</dbReference>
<protein>
    <submittedName>
        <fullName evidence="9">Pseudouridine-metabolizing bifunctional protein C1861.05</fullName>
    </submittedName>
</protein>
<proteinExistence type="predicted"/>
<feature type="domain" description="Carbohydrate kinase PfkB" evidence="8">
    <location>
        <begin position="395"/>
        <end position="614"/>
    </location>
</feature>
<dbReference type="GO" id="GO:0004730">
    <property type="term" value="F:pseudouridylate synthase activity"/>
    <property type="evidence" value="ECO:0007669"/>
    <property type="project" value="InterPro"/>
</dbReference>
<feature type="compositionally biased region" description="Acidic residues" evidence="7">
    <location>
        <begin position="829"/>
        <end position="839"/>
    </location>
</feature>